<name>A0A518K4Y4_9BACT</name>
<evidence type="ECO:0000256" key="1">
    <source>
        <dbReference type="ARBA" id="ARBA00023157"/>
    </source>
</evidence>
<dbReference type="RefSeq" id="WP_145108831.1">
    <property type="nucleotide sequence ID" value="NZ_CP036349.1"/>
</dbReference>
<keyword evidence="5" id="KW-1185">Reference proteome</keyword>
<dbReference type="Gene3D" id="1.10.1330.10">
    <property type="entry name" value="Dockerin domain"/>
    <property type="match status" value="1"/>
</dbReference>
<evidence type="ECO:0000313" key="4">
    <source>
        <dbReference type="EMBL" id="QDV72852.1"/>
    </source>
</evidence>
<dbReference type="KEGG" id="bmei:Spa11_10350"/>
<proteinExistence type="predicted"/>
<dbReference type="Pfam" id="PF07589">
    <property type="entry name" value="PEP-CTERM"/>
    <property type="match status" value="1"/>
</dbReference>
<dbReference type="Pfam" id="PF00404">
    <property type="entry name" value="Dockerin_1"/>
    <property type="match status" value="1"/>
</dbReference>
<dbReference type="Proteomes" id="UP000316426">
    <property type="component" value="Chromosome"/>
</dbReference>
<dbReference type="Gene3D" id="2.60.120.230">
    <property type="match status" value="2"/>
</dbReference>
<feature type="chain" id="PRO_5022174617" description="Peptide-N-glycosidase F N-terminal domain-containing protein" evidence="2">
    <location>
        <begin position="33"/>
        <end position="414"/>
    </location>
</feature>
<dbReference type="GO" id="GO:0004553">
    <property type="term" value="F:hydrolase activity, hydrolyzing O-glycosyl compounds"/>
    <property type="evidence" value="ECO:0007669"/>
    <property type="project" value="InterPro"/>
</dbReference>
<dbReference type="InterPro" id="IPR015196">
    <property type="entry name" value="PngaseF_N"/>
</dbReference>
<feature type="domain" description="Peptide-N-glycosidase F N-terminal" evidence="3">
    <location>
        <begin position="36"/>
        <end position="150"/>
    </location>
</feature>
<evidence type="ECO:0000259" key="3">
    <source>
        <dbReference type="SMART" id="SM01290"/>
    </source>
</evidence>
<dbReference type="SUPFAM" id="SSF49742">
    <property type="entry name" value="PHM/PNGase F"/>
    <property type="match status" value="1"/>
</dbReference>
<dbReference type="InterPro" id="IPR036439">
    <property type="entry name" value="Dockerin_dom_sf"/>
</dbReference>
<dbReference type="GO" id="GO:0000272">
    <property type="term" value="P:polysaccharide catabolic process"/>
    <property type="evidence" value="ECO:0007669"/>
    <property type="project" value="InterPro"/>
</dbReference>
<dbReference type="InterPro" id="IPR013424">
    <property type="entry name" value="Ice-binding_C"/>
</dbReference>
<feature type="signal peptide" evidence="2">
    <location>
        <begin position="1"/>
        <end position="32"/>
    </location>
</feature>
<dbReference type="SMART" id="SM01290">
    <property type="entry name" value="N-glycanase_N"/>
    <property type="match status" value="1"/>
</dbReference>
<dbReference type="SUPFAM" id="SSF63446">
    <property type="entry name" value="Type I dockerin domain"/>
    <property type="match status" value="1"/>
</dbReference>
<accession>A0A518K4Y4</accession>
<gene>
    <name evidence="4" type="ORF">Spa11_10350</name>
</gene>
<sequence length="414" mass="45920" precursor="true">MNDSIFSAQPKARWRRTLVLLALAVLSSPVAAQDYSIFSNSRIGFGDGQSREIRSTVTFPEFGANDKLTFNWGLLGDQDPWDRAGSIHLILPDSKQVQLGKFVTGFNGTTTHSQDVSNLAAMLSGKTVTVEAHIDTWVIDAWRLNASLNVQQGVQPKANPDWALPAIPNESGLGWHDSGDLTRNYTVITPNNLKDVKLTYFASGHHHTQTSNSDEFNQRRHSLYVDNQLVWTGIPWRTDGRNFRSVNPTSGRWDGNGDGDTNDPYPIDQWSSDFPRSGWVPGDEVHPYVLDVTEYLTAANRHQVRLVIEDVDINSYWRVSGYLSGTLVDPPELTGDFNRDGAVDAADYTVWRDQYNRTGLALAADANNDGRVNLIDRGIWATNYGRGSGPFSTAVPEPATITLLALAALGYRRR</sequence>
<keyword evidence="2" id="KW-0732">Signal</keyword>
<dbReference type="InterPro" id="IPR008977">
    <property type="entry name" value="PHM/PNGase_F_dom_sf"/>
</dbReference>
<keyword evidence="1" id="KW-1015">Disulfide bond</keyword>
<dbReference type="InterPro" id="IPR002105">
    <property type="entry name" value="Dockerin_1_rpt"/>
</dbReference>
<dbReference type="EMBL" id="CP036349">
    <property type="protein sequence ID" value="QDV72852.1"/>
    <property type="molecule type" value="Genomic_DNA"/>
</dbReference>
<dbReference type="AlphaFoldDB" id="A0A518K4Y4"/>
<dbReference type="InterPro" id="IPR015197">
    <property type="entry name" value="PngaseF_C"/>
</dbReference>
<dbReference type="GO" id="GO:0016715">
    <property type="term" value="F:oxidoreductase activity, acting on paired donors, with incorporation or reduction of molecular oxygen, reduced ascorbate as one donor, and incorporation of one atom of oxygen"/>
    <property type="evidence" value="ECO:0007669"/>
    <property type="project" value="InterPro"/>
</dbReference>
<dbReference type="Pfam" id="PF09113">
    <property type="entry name" value="N-glycanase_C"/>
    <property type="match status" value="1"/>
</dbReference>
<evidence type="ECO:0000256" key="2">
    <source>
        <dbReference type="SAM" id="SignalP"/>
    </source>
</evidence>
<dbReference type="InterPro" id="IPR014784">
    <property type="entry name" value="Cu2_ascorb_mOase-like_C"/>
</dbReference>
<protein>
    <recommendedName>
        <fullName evidence="3">Peptide-N-glycosidase F N-terminal domain-containing protein</fullName>
    </recommendedName>
</protein>
<evidence type="ECO:0000313" key="5">
    <source>
        <dbReference type="Proteomes" id="UP000316426"/>
    </source>
</evidence>
<organism evidence="4 5">
    <name type="scientific">Botrimarina mediterranea</name>
    <dbReference type="NCBI Taxonomy" id="2528022"/>
    <lineage>
        <taxon>Bacteria</taxon>
        <taxon>Pseudomonadati</taxon>
        <taxon>Planctomycetota</taxon>
        <taxon>Planctomycetia</taxon>
        <taxon>Pirellulales</taxon>
        <taxon>Lacipirellulaceae</taxon>
        <taxon>Botrimarina</taxon>
    </lineage>
</organism>
<reference evidence="4 5" key="1">
    <citation type="submission" date="2019-02" db="EMBL/GenBank/DDBJ databases">
        <title>Deep-cultivation of Planctomycetes and their phenomic and genomic characterization uncovers novel biology.</title>
        <authorList>
            <person name="Wiegand S."/>
            <person name="Jogler M."/>
            <person name="Boedeker C."/>
            <person name="Pinto D."/>
            <person name="Vollmers J."/>
            <person name="Rivas-Marin E."/>
            <person name="Kohn T."/>
            <person name="Peeters S.H."/>
            <person name="Heuer A."/>
            <person name="Rast P."/>
            <person name="Oberbeckmann S."/>
            <person name="Bunk B."/>
            <person name="Jeske O."/>
            <person name="Meyerdierks A."/>
            <person name="Storesund J.E."/>
            <person name="Kallscheuer N."/>
            <person name="Luecker S."/>
            <person name="Lage O.M."/>
            <person name="Pohl T."/>
            <person name="Merkel B.J."/>
            <person name="Hornburger P."/>
            <person name="Mueller R.-W."/>
            <person name="Bruemmer F."/>
            <person name="Labrenz M."/>
            <person name="Spormann A.M."/>
            <person name="Op den Camp H."/>
            <person name="Overmann J."/>
            <person name="Amann R."/>
            <person name="Jetten M.S.M."/>
            <person name="Mascher T."/>
            <person name="Medema M.H."/>
            <person name="Devos D.P."/>
            <person name="Kaster A.-K."/>
            <person name="Ovreas L."/>
            <person name="Rohde M."/>
            <person name="Galperin M.Y."/>
            <person name="Jogler C."/>
        </authorList>
    </citation>
    <scope>NUCLEOTIDE SEQUENCE [LARGE SCALE GENOMIC DNA]</scope>
    <source>
        <strain evidence="4 5">Spa11</strain>
    </source>
</reference>